<evidence type="ECO:0000256" key="2">
    <source>
        <dbReference type="RuleBase" id="RU361173"/>
    </source>
</evidence>
<protein>
    <submittedName>
        <fullName evidence="5">Pectate lyase</fullName>
    </submittedName>
</protein>
<organism evidence="5 6">
    <name type="scientific">Sporocytophaga myxococcoides</name>
    <dbReference type="NCBI Taxonomy" id="153721"/>
    <lineage>
        <taxon>Bacteria</taxon>
        <taxon>Pseudomonadati</taxon>
        <taxon>Bacteroidota</taxon>
        <taxon>Cytophagia</taxon>
        <taxon>Cytophagales</taxon>
        <taxon>Cytophagaceae</taxon>
        <taxon>Sporocytophaga</taxon>
    </lineage>
</organism>
<evidence type="ECO:0000313" key="5">
    <source>
        <dbReference type="EMBL" id="GAL87381.1"/>
    </source>
</evidence>
<keyword evidence="2" id="KW-0119">Carbohydrate metabolism</keyword>
<dbReference type="STRING" id="153721.MYP_4611"/>
<evidence type="ECO:0000313" key="6">
    <source>
        <dbReference type="Proteomes" id="UP000030185"/>
    </source>
</evidence>
<dbReference type="GO" id="GO:0030570">
    <property type="term" value="F:pectate lyase activity"/>
    <property type="evidence" value="ECO:0007669"/>
    <property type="project" value="InterPro"/>
</dbReference>
<dbReference type="SMART" id="SM00656">
    <property type="entry name" value="Amb_all"/>
    <property type="match status" value="1"/>
</dbReference>
<reference evidence="5 6" key="1">
    <citation type="submission" date="2014-09" db="EMBL/GenBank/DDBJ databases">
        <title>Sporocytophaga myxococcoides PG-01 genome sequencing.</title>
        <authorList>
            <person name="Liu L."/>
            <person name="Gao P.J."/>
            <person name="Chen G.J."/>
            <person name="Wang L.S."/>
        </authorList>
    </citation>
    <scope>NUCLEOTIDE SEQUENCE [LARGE SCALE GENOMIC DNA]</scope>
    <source>
        <strain evidence="5 6">PG-01</strain>
    </source>
</reference>
<dbReference type="InterPro" id="IPR026444">
    <property type="entry name" value="Secre_tail"/>
</dbReference>
<dbReference type="Gene3D" id="2.60.40.10">
    <property type="entry name" value="Immunoglobulins"/>
    <property type="match status" value="4"/>
</dbReference>
<dbReference type="Pfam" id="PF00544">
    <property type="entry name" value="Pectate_lyase_4"/>
    <property type="match status" value="1"/>
</dbReference>
<dbReference type="OrthoDB" id="904877at2"/>
<dbReference type="Proteomes" id="UP000030185">
    <property type="component" value="Unassembled WGS sequence"/>
</dbReference>
<feature type="domain" description="Pectate lyase" evidence="4">
    <location>
        <begin position="43"/>
        <end position="278"/>
    </location>
</feature>
<dbReference type="InterPro" id="IPR012334">
    <property type="entry name" value="Pectin_lyas_fold"/>
</dbReference>
<keyword evidence="2" id="KW-0964">Secreted</keyword>
<dbReference type="NCBIfam" id="TIGR04183">
    <property type="entry name" value="Por_Secre_tail"/>
    <property type="match status" value="1"/>
</dbReference>
<dbReference type="InterPro" id="IPR035986">
    <property type="entry name" value="PKD_dom_sf"/>
</dbReference>
<dbReference type="PANTHER" id="PTHR31683:SF18">
    <property type="entry name" value="PECTATE LYASE 21-RELATED"/>
    <property type="match status" value="1"/>
</dbReference>
<dbReference type="InterPro" id="IPR045032">
    <property type="entry name" value="PEL"/>
</dbReference>
<dbReference type="Gene3D" id="2.160.20.10">
    <property type="entry name" value="Single-stranded right-handed beta-helix, Pectin lyase-like"/>
    <property type="match status" value="1"/>
</dbReference>
<evidence type="ECO:0000259" key="4">
    <source>
        <dbReference type="SMART" id="SM00656"/>
    </source>
</evidence>
<dbReference type="Pfam" id="PF17957">
    <property type="entry name" value="Big_7"/>
    <property type="match status" value="1"/>
</dbReference>
<keyword evidence="2" id="KW-0624">Polysaccharide degradation</keyword>
<dbReference type="SUPFAM" id="SSF49299">
    <property type="entry name" value="PKD domain"/>
    <property type="match status" value="3"/>
</dbReference>
<dbReference type="InterPro" id="IPR002022">
    <property type="entry name" value="Pec_lyase"/>
</dbReference>
<comment type="similarity">
    <text evidence="2">Belongs to the polysaccharide lyase 1 family.</text>
</comment>
<gene>
    <name evidence="5" type="ORF">MYP_4611</name>
</gene>
<dbReference type="InterPro" id="IPR013783">
    <property type="entry name" value="Ig-like_fold"/>
</dbReference>
<dbReference type="GO" id="GO:0005576">
    <property type="term" value="C:extracellular region"/>
    <property type="evidence" value="ECO:0007669"/>
    <property type="project" value="UniProtKB-SubCell"/>
</dbReference>
<comment type="caution">
    <text evidence="5">The sequence shown here is derived from an EMBL/GenBank/DDBJ whole genome shotgun (WGS) entry which is preliminary data.</text>
</comment>
<dbReference type="PANTHER" id="PTHR31683">
    <property type="entry name" value="PECTATE LYASE 18-RELATED"/>
    <property type="match status" value="1"/>
</dbReference>
<sequence length="813" mass="84897">MRRSIRLLLASIVLFTATIAHSQDQCKVVGWATQNGSVTGGGSATPKVVSTYADLKSALTTASVKVVHVQGTITFPTNGRITIQDQSGKTIIGLPNSKMVSVDMTASGSGIFYIKRCTNFIMRNLTFEGPGAYDTDGNDNLTLENCQNFWVDHCDFRDGMDGNFDIKTASDYISVTWCKFSYLKPPKAGGSGGSNDHRYTNLIGSSDGATGDDGKLRVTFQYCWWGQGCVERMPRVRFGKIHLVNNLFNSTVSNSCIRAGYKADLLIESNVFIGVNKPIDLYQNDFKAVTERNNIFTNTSGNTKGSGTSFTPPYSLTVSAASTVQSLVTNTSCGAGATLEGPTQCGCGTPPVNQPPTATLNSSASSVCAGTKITLTATANDSDGSISKVDFYNGLTLLGSDNSSPYTYEYTSGSTGMLSLKAVATDNSNAKGESSVITVTVSALPTATITSASSSFCEGESVVLTSSSGSSYTWKNGTTQVGTGSTYTAKTAGAYTVEVTNSNGCKATSAVKQIYVNALPTAIITAPASSFCEGASITLTASSGSSYRWLNGSTQVGTASTYTSNAAGAYTVEITDANGCKATSQVKQISINALPTAIITAPPSSFCEGASLILTASPGGASYQWYEGQSKKGVNPLYEAKSSGTYTVEITDANGCKATSVPVQIAEVPSAVWYQDTDNDGQGDAENTLSACSQPAGYVATAGDECPNDPNKFVPGNCGCNKSETECVTSTIGTINSGISVSPLPFDNFTSISLKNKGNIESVTIISASGAIAEKISGIHLNEIHIGETLAPGFYSVIVQTETEVISTKIIKK</sequence>
<feature type="signal peptide" evidence="3">
    <location>
        <begin position="1"/>
        <end position="22"/>
    </location>
</feature>
<accession>A0A098LK67</accession>
<dbReference type="GO" id="GO:0000272">
    <property type="term" value="P:polysaccharide catabolic process"/>
    <property type="evidence" value="ECO:0007669"/>
    <property type="project" value="UniProtKB-KW"/>
</dbReference>
<comment type="subcellular location">
    <subcellularLocation>
        <location evidence="2">Secreted</location>
    </subcellularLocation>
</comment>
<proteinExistence type="inferred from homology"/>
<dbReference type="EMBL" id="BBLT01000012">
    <property type="protein sequence ID" value="GAL87381.1"/>
    <property type="molecule type" value="Genomic_DNA"/>
</dbReference>
<feature type="chain" id="PRO_5001937430" evidence="3">
    <location>
        <begin position="23"/>
        <end position="813"/>
    </location>
</feature>
<dbReference type="InterPro" id="IPR011050">
    <property type="entry name" value="Pectin_lyase_fold/virulence"/>
</dbReference>
<keyword evidence="3" id="KW-0732">Signal</keyword>
<name>A0A098LK67_9BACT</name>
<dbReference type="RefSeq" id="WP_045468692.1">
    <property type="nucleotide sequence ID" value="NZ_BBLT01000012.1"/>
</dbReference>
<keyword evidence="1 2" id="KW-0456">Lyase</keyword>
<dbReference type="eggNOG" id="COG3866">
    <property type="taxonomic scope" value="Bacteria"/>
</dbReference>
<dbReference type="SUPFAM" id="SSF51126">
    <property type="entry name" value="Pectin lyase-like"/>
    <property type="match status" value="1"/>
</dbReference>
<keyword evidence="6" id="KW-1185">Reference proteome</keyword>
<dbReference type="AlphaFoldDB" id="A0A098LK67"/>
<evidence type="ECO:0000256" key="1">
    <source>
        <dbReference type="ARBA" id="ARBA00023239"/>
    </source>
</evidence>
<evidence type="ECO:0000256" key="3">
    <source>
        <dbReference type="SAM" id="SignalP"/>
    </source>
</evidence>